<dbReference type="EMBL" id="CP023777">
    <property type="protein sequence ID" value="ATL45762.1"/>
    <property type="molecule type" value="Genomic_DNA"/>
</dbReference>
<name>A0A291QPF1_9BACT</name>
<keyword evidence="3" id="KW-1185">Reference proteome</keyword>
<protein>
    <submittedName>
        <fullName evidence="2">Uncharacterized protein</fullName>
    </submittedName>
</protein>
<evidence type="ECO:0000256" key="1">
    <source>
        <dbReference type="SAM" id="MobiDB-lite"/>
    </source>
</evidence>
<evidence type="ECO:0000313" key="3">
    <source>
        <dbReference type="Proteomes" id="UP000220133"/>
    </source>
</evidence>
<organism evidence="2 3">
    <name type="scientific">Chitinophaga caeni</name>
    <dbReference type="NCBI Taxonomy" id="2029983"/>
    <lineage>
        <taxon>Bacteria</taxon>
        <taxon>Pseudomonadati</taxon>
        <taxon>Bacteroidota</taxon>
        <taxon>Chitinophagia</taxon>
        <taxon>Chitinophagales</taxon>
        <taxon>Chitinophagaceae</taxon>
        <taxon>Chitinophaga</taxon>
    </lineage>
</organism>
<sequence length="75" mass="8698">MANVAEYNVPPVEHSTNGEPQVWKLEPGRVPGKFKIKFKGWYTKNRLSNKRANLYDRPCINYMVLFPVENSSWGV</sequence>
<evidence type="ECO:0000313" key="2">
    <source>
        <dbReference type="EMBL" id="ATL45762.1"/>
    </source>
</evidence>
<feature type="region of interest" description="Disordered" evidence="1">
    <location>
        <begin position="1"/>
        <end position="20"/>
    </location>
</feature>
<dbReference type="AlphaFoldDB" id="A0A291QPF1"/>
<reference evidence="2 3" key="1">
    <citation type="submission" date="2017-10" db="EMBL/GenBank/DDBJ databases">
        <title>Paenichitinophaga pekingensis gen. nov., sp. nov., isolated from activated sludge.</title>
        <authorList>
            <person name="Jin D."/>
            <person name="Kong X."/>
            <person name="Deng Y."/>
            <person name="Bai Z."/>
        </authorList>
    </citation>
    <scope>NUCLEOTIDE SEQUENCE [LARGE SCALE GENOMIC DNA]</scope>
    <source>
        <strain evidence="2 3">13</strain>
    </source>
</reference>
<accession>A0A291QPF1</accession>
<gene>
    <name evidence="2" type="ORF">COR50_00515</name>
</gene>
<proteinExistence type="predicted"/>
<dbReference type="KEGG" id="cbae:COR50_00515"/>
<dbReference type="Proteomes" id="UP000220133">
    <property type="component" value="Chromosome"/>
</dbReference>